<dbReference type="STRING" id="52441.SAMN05216302_10773"/>
<dbReference type="SUPFAM" id="SSF88946">
    <property type="entry name" value="Sigma2 domain of RNA polymerase sigma factors"/>
    <property type="match status" value="1"/>
</dbReference>
<organism evidence="7 8">
    <name type="scientific">Nitrosomonas aestuarii</name>
    <dbReference type="NCBI Taxonomy" id="52441"/>
    <lineage>
        <taxon>Bacteria</taxon>
        <taxon>Pseudomonadati</taxon>
        <taxon>Pseudomonadota</taxon>
        <taxon>Betaproteobacteria</taxon>
        <taxon>Nitrosomonadales</taxon>
        <taxon>Nitrosomonadaceae</taxon>
        <taxon>Nitrosomonas</taxon>
    </lineage>
</organism>
<comment type="similarity">
    <text evidence="1">Belongs to the sigma-70 factor family. ECF subfamily.</text>
</comment>
<evidence type="ECO:0000256" key="1">
    <source>
        <dbReference type="ARBA" id="ARBA00010641"/>
    </source>
</evidence>
<dbReference type="InterPro" id="IPR014284">
    <property type="entry name" value="RNA_pol_sigma-70_dom"/>
</dbReference>
<dbReference type="GO" id="GO:0016987">
    <property type="term" value="F:sigma factor activity"/>
    <property type="evidence" value="ECO:0007669"/>
    <property type="project" value="UniProtKB-KW"/>
</dbReference>
<dbReference type="GO" id="GO:0006352">
    <property type="term" value="P:DNA-templated transcription initiation"/>
    <property type="evidence" value="ECO:0007669"/>
    <property type="project" value="InterPro"/>
</dbReference>
<dbReference type="NCBIfam" id="TIGR02937">
    <property type="entry name" value="sigma70-ECF"/>
    <property type="match status" value="1"/>
</dbReference>
<dbReference type="PANTHER" id="PTHR43133">
    <property type="entry name" value="RNA POLYMERASE ECF-TYPE SIGMA FACTO"/>
    <property type="match status" value="1"/>
</dbReference>
<evidence type="ECO:0000256" key="3">
    <source>
        <dbReference type="ARBA" id="ARBA00023082"/>
    </source>
</evidence>
<keyword evidence="3" id="KW-0731">Sigma factor</keyword>
<dbReference type="InterPro" id="IPR007627">
    <property type="entry name" value="RNA_pol_sigma70_r2"/>
</dbReference>
<reference evidence="8" key="1">
    <citation type="submission" date="2016-10" db="EMBL/GenBank/DDBJ databases">
        <authorList>
            <person name="Varghese N."/>
            <person name="Submissions S."/>
        </authorList>
    </citation>
    <scope>NUCLEOTIDE SEQUENCE [LARGE SCALE GENOMIC DNA]</scope>
    <source>
        <strain evidence="8">Nm69</strain>
    </source>
</reference>
<evidence type="ECO:0000313" key="7">
    <source>
        <dbReference type="EMBL" id="SFL39514.1"/>
    </source>
</evidence>
<name>A0A1I4HBC4_9PROT</name>
<gene>
    <name evidence="7" type="ORF">SAMN05216302_10773</name>
</gene>
<feature type="domain" description="RNA polymerase sigma-70 region 2" evidence="5">
    <location>
        <begin position="18"/>
        <end position="79"/>
    </location>
</feature>
<dbReference type="Gene3D" id="1.10.10.10">
    <property type="entry name" value="Winged helix-like DNA-binding domain superfamily/Winged helix DNA-binding domain"/>
    <property type="match status" value="1"/>
</dbReference>
<dbReference type="Proteomes" id="UP000199533">
    <property type="component" value="Unassembled WGS sequence"/>
</dbReference>
<accession>A0A1I4HBC4</accession>
<dbReference type="GO" id="GO:0003677">
    <property type="term" value="F:DNA binding"/>
    <property type="evidence" value="ECO:0007669"/>
    <property type="project" value="InterPro"/>
</dbReference>
<dbReference type="SUPFAM" id="SSF88659">
    <property type="entry name" value="Sigma3 and sigma4 domains of RNA polymerase sigma factors"/>
    <property type="match status" value="1"/>
</dbReference>
<dbReference type="InterPro" id="IPR013249">
    <property type="entry name" value="RNA_pol_sigma70_r4_t2"/>
</dbReference>
<dbReference type="EMBL" id="FOSP01000077">
    <property type="protein sequence ID" value="SFL39514.1"/>
    <property type="molecule type" value="Genomic_DNA"/>
</dbReference>
<evidence type="ECO:0000313" key="8">
    <source>
        <dbReference type="Proteomes" id="UP000199533"/>
    </source>
</evidence>
<dbReference type="Gene3D" id="1.10.1740.10">
    <property type="match status" value="1"/>
</dbReference>
<dbReference type="InterPro" id="IPR013325">
    <property type="entry name" value="RNA_pol_sigma_r2"/>
</dbReference>
<keyword evidence="8" id="KW-1185">Reference proteome</keyword>
<sequence>MIMIIYNKKILSNSFIANFNQLYSTAFKILNNAEQTEDVMQTVYIKIIEAAEISNIRQPVNYLSRMVRNTAIDYKRRLKLEHSIFAVEIDNSNLWETSIQTETIVIHRQLLLKIALILATLPKRQQQVFELYVADGLTQQAIADKLNVSVSLVSKDIRDTVNQCQRAVLAN</sequence>
<evidence type="ECO:0000259" key="5">
    <source>
        <dbReference type="Pfam" id="PF04542"/>
    </source>
</evidence>
<dbReference type="Pfam" id="PF04542">
    <property type="entry name" value="Sigma70_r2"/>
    <property type="match status" value="1"/>
</dbReference>
<dbReference type="PANTHER" id="PTHR43133:SF63">
    <property type="entry name" value="RNA POLYMERASE SIGMA FACTOR FECI-RELATED"/>
    <property type="match status" value="1"/>
</dbReference>
<protein>
    <submittedName>
        <fullName evidence="7">RNA polymerase sigma-70 factor, ECF subfamily</fullName>
    </submittedName>
</protein>
<keyword evidence="2" id="KW-0805">Transcription regulation</keyword>
<evidence type="ECO:0000259" key="6">
    <source>
        <dbReference type="Pfam" id="PF08281"/>
    </source>
</evidence>
<dbReference type="AlphaFoldDB" id="A0A1I4HBC4"/>
<keyword evidence="4" id="KW-0804">Transcription</keyword>
<evidence type="ECO:0000256" key="4">
    <source>
        <dbReference type="ARBA" id="ARBA00023163"/>
    </source>
</evidence>
<proteinExistence type="inferred from homology"/>
<dbReference type="InterPro" id="IPR013324">
    <property type="entry name" value="RNA_pol_sigma_r3/r4-like"/>
</dbReference>
<feature type="domain" description="RNA polymerase sigma factor 70 region 4 type 2" evidence="6">
    <location>
        <begin position="113"/>
        <end position="157"/>
    </location>
</feature>
<dbReference type="InterPro" id="IPR036388">
    <property type="entry name" value="WH-like_DNA-bd_sf"/>
</dbReference>
<evidence type="ECO:0000256" key="2">
    <source>
        <dbReference type="ARBA" id="ARBA00023015"/>
    </source>
</evidence>
<dbReference type="Pfam" id="PF08281">
    <property type="entry name" value="Sigma70_r4_2"/>
    <property type="match status" value="1"/>
</dbReference>
<dbReference type="InterPro" id="IPR039425">
    <property type="entry name" value="RNA_pol_sigma-70-like"/>
</dbReference>